<dbReference type="FunCoup" id="A0A200RCC7">
    <property type="interactions" value="208"/>
</dbReference>
<evidence type="ECO:0000313" key="2">
    <source>
        <dbReference type="Proteomes" id="UP000195402"/>
    </source>
</evidence>
<dbReference type="InParanoid" id="A0A200RCC7"/>
<protein>
    <submittedName>
        <fullName evidence="1">Uncharacterized protein</fullName>
    </submittedName>
</protein>
<organism evidence="1 2">
    <name type="scientific">Macleaya cordata</name>
    <name type="common">Five-seeded plume-poppy</name>
    <name type="synonym">Bocconia cordata</name>
    <dbReference type="NCBI Taxonomy" id="56857"/>
    <lineage>
        <taxon>Eukaryota</taxon>
        <taxon>Viridiplantae</taxon>
        <taxon>Streptophyta</taxon>
        <taxon>Embryophyta</taxon>
        <taxon>Tracheophyta</taxon>
        <taxon>Spermatophyta</taxon>
        <taxon>Magnoliopsida</taxon>
        <taxon>Ranunculales</taxon>
        <taxon>Papaveraceae</taxon>
        <taxon>Papaveroideae</taxon>
        <taxon>Macleaya</taxon>
    </lineage>
</organism>
<dbReference type="OrthoDB" id="669248at2759"/>
<dbReference type="Proteomes" id="UP000195402">
    <property type="component" value="Unassembled WGS sequence"/>
</dbReference>
<sequence>MSASKVLLSRLSSRCSSSLILKLHKKELSSGTPPLKSSLSQSPISDNVKRISRISRLPLELSSLESMMPLHSAIASARLKSILSAESQSWGMIPQGFDENFSIAFSYLITPFLNLDNICC</sequence>
<proteinExistence type="predicted"/>
<gene>
    <name evidence="1" type="ORF">BVC80_157g139</name>
</gene>
<dbReference type="PANTHER" id="PTHR33156">
    <property type="entry name" value="OS02G0230000 PROTEIN"/>
    <property type="match status" value="1"/>
</dbReference>
<accession>A0A200RCC7</accession>
<dbReference type="InterPro" id="IPR043459">
    <property type="entry name" value="NFD6/NOXY2-like"/>
</dbReference>
<reference evidence="1 2" key="1">
    <citation type="journal article" date="2017" name="Mol. Plant">
        <title>The Genome of Medicinal Plant Macleaya cordata Provides New Insights into Benzylisoquinoline Alkaloids Metabolism.</title>
        <authorList>
            <person name="Liu X."/>
            <person name="Liu Y."/>
            <person name="Huang P."/>
            <person name="Ma Y."/>
            <person name="Qing Z."/>
            <person name="Tang Q."/>
            <person name="Cao H."/>
            <person name="Cheng P."/>
            <person name="Zheng Y."/>
            <person name="Yuan Z."/>
            <person name="Zhou Y."/>
            <person name="Liu J."/>
            <person name="Tang Z."/>
            <person name="Zhuo Y."/>
            <person name="Zhang Y."/>
            <person name="Yu L."/>
            <person name="Huang J."/>
            <person name="Yang P."/>
            <person name="Peng Q."/>
            <person name="Zhang J."/>
            <person name="Jiang W."/>
            <person name="Zhang Z."/>
            <person name="Lin K."/>
            <person name="Ro D.K."/>
            <person name="Chen X."/>
            <person name="Xiong X."/>
            <person name="Shang Y."/>
            <person name="Huang S."/>
            <person name="Zeng J."/>
        </authorList>
    </citation>
    <scope>NUCLEOTIDE SEQUENCE [LARGE SCALE GENOMIC DNA]</scope>
    <source>
        <strain evidence="2">cv. BLH2017</strain>
        <tissue evidence="1">Root</tissue>
    </source>
</reference>
<dbReference type="PANTHER" id="PTHR33156:SF43">
    <property type="entry name" value="OS02G0273900 PROTEIN"/>
    <property type="match status" value="1"/>
</dbReference>
<name>A0A200RCC7_MACCD</name>
<keyword evidence="2" id="KW-1185">Reference proteome</keyword>
<comment type="caution">
    <text evidence="1">The sequence shown here is derived from an EMBL/GenBank/DDBJ whole genome shotgun (WGS) entry which is preliminary data.</text>
</comment>
<dbReference type="EMBL" id="MVGT01000143">
    <property type="protein sequence ID" value="OVA20326.1"/>
    <property type="molecule type" value="Genomic_DNA"/>
</dbReference>
<evidence type="ECO:0000313" key="1">
    <source>
        <dbReference type="EMBL" id="OVA20326.1"/>
    </source>
</evidence>
<dbReference type="AlphaFoldDB" id="A0A200RCC7"/>